<comment type="caution">
    <text evidence="7">The sequence shown here is derived from an EMBL/GenBank/DDBJ whole genome shotgun (WGS) entry which is preliminary data.</text>
</comment>
<gene>
    <name evidence="7" type="ORF">GCM10022236_37890</name>
</gene>
<dbReference type="RefSeq" id="WP_344807483.1">
    <property type="nucleotide sequence ID" value="NZ_BAABAB010000028.1"/>
</dbReference>
<evidence type="ECO:0000256" key="3">
    <source>
        <dbReference type="ARBA" id="ARBA00023163"/>
    </source>
</evidence>
<evidence type="ECO:0000256" key="2">
    <source>
        <dbReference type="ARBA" id="ARBA00023125"/>
    </source>
</evidence>
<feature type="compositionally biased region" description="Basic residues" evidence="5">
    <location>
        <begin position="50"/>
        <end position="59"/>
    </location>
</feature>
<dbReference type="SUPFAM" id="SSF48498">
    <property type="entry name" value="Tetracyclin repressor-like, C-terminal domain"/>
    <property type="match status" value="1"/>
</dbReference>
<proteinExistence type="predicted"/>
<dbReference type="PROSITE" id="PS50977">
    <property type="entry name" value="HTH_TETR_2"/>
    <property type="match status" value="1"/>
</dbReference>
<dbReference type="SUPFAM" id="SSF46689">
    <property type="entry name" value="Homeodomain-like"/>
    <property type="match status" value="1"/>
</dbReference>
<dbReference type="InterPro" id="IPR050109">
    <property type="entry name" value="HTH-type_TetR-like_transc_reg"/>
</dbReference>
<dbReference type="Proteomes" id="UP001501490">
    <property type="component" value="Unassembled WGS sequence"/>
</dbReference>
<dbReference type="EMBL" id="BAABAB010000028">
    <property type="protein sequence ID" value="GAA3631731.1"/>
    <property type="molecule type" value="Genomic_DNA"/>
</dbReference>
<name>A0ABP7AH79_9ACTN</name>
<evidence type="ECO:0000256" key="4">
    <source>
        <dbReference type="PROSITE-ProRule" id="PRU00335"/>
    </source>
</evidence>
<organism evidence="7 8">
    <name type="scientific">Microlunatus ginsengisoli</name>
    <dbReference type="NCBI Taxonomy" id="363863"/>
    <lineage>
        <taxon>Bacteria</taxon>
        <taxon>Bacillati</taxon>
        <taxon>Actinomycetota</taxon>
        <taxon>Actinomycetes</taxon>
        <taxon>Propionibacteriales</taxon>
        <taxon>Propionibacteriaceae</taxon>
        <taxon>Microlunatus</taxon>
    </lineage>
</organism>
<dbReference type="Pfam" id="PF00440">
    <property type="entry name" value="TetR_N"/>
    <property type="match status" value="1"/>
</dbReference>
<keyword evidence="2 4" id="KW-0238">DNA-binding</keyword>
<dbReference type="InterPro" id="IPR009057">
    <property type="entry name" value="Homeodomain-like_sf"/>
</dbReference>
<accession>A0ABP7AH79</accession>
<feature type="DNA-binding region" description="H-T-H motif" evidence="4">
    <location>
        <begin position="89"/>
        <end position="108"/>
    </location>
</feature>
<dbReference type="InterPro" id="IPR036271">
    <property type="entry name" value="Tet_transcr_reg_TetR-rel_C_sf"/>
</dbReference>
<feature type="domain" description="HTH tetR-type" evidence="6">
    <location>
        <begin position="66"/>
        <end position="126"/>
    </location>
</feature>
<dbReference type="Gene3D" id="1.10.357.10">
    <property type="entry name" value="Tetracycline Repressor, domain 2"/>
    <property type="match status" value="1"/>
</dbReference>
<dbReference type="PANTHER" id="PTHR30055">
    <property type="entry name" value="HTH-TYPE TRANSCRIPTIONAL REGULATOR RUTR"/>
    <property type="match status" value="1"/>
</dbReference>
<keyword evidence="1" id="KW-0805">Transcription regulation</keyword>
<reference evidence="8" key="1">
    <citation type="journal article" date="2019" name="Int. J. Syst. Evol. Microbiol.">
        <title>The Global Catalogue of Microorganisms (GCM) 10K type strain sequencing project: providing services to taxonomists for standard genome sequencing and annotation.</title>
        <authorList>
            <consortium name="The Broad Institute Genomics Platform"/>
            <consortium name="The Broad Institute Genome Sequencing Center for Infectious Disease"/>
            <person name="Wu L."/>
            <person name="Ma J."/>
        </authorList>
    </citation>
    <scope>NUCLEOTIDE SEQUENCE [LARGE SCALE GENOMIC DNA]</scope>
    <source>
        <strain evidence="8">JCM 16929</strain>
    </source>
</reference>
<sequence>MEPARAELRSAGGRAADPTRAAERGRGSVALTSTDTDANADADDQQHSPARPRRTYRSPRRAEQAAATRAAILASAHELFVANGYAATTVADIARRARVAVDTVYATVGKKPDVLREVLETAISGSDVAVPAEQRDYVLRVRQATTADAKIRAYVDGLIALQPRLAPVVLALRDAAGTDPESAAQWQRIADRRAQNMRQFAADLRATGELREDLTDDDVADIVWSMNGPEYWTLLVGERGWTAERFGDHVVDAWQRILLAAPRSSRASRG</sequence>
<keyword evidence="8" id="KW-1185">Reference proteome</keyword>
<evidence type="ECO:0000259" key="6">
    <source>
        <dbReference type="PROSITE" id="PS50977"/>
    </source>
</evidence>
<dbReference type="InterPro" id="IPR001647">
    <property type="entry name" value="HTH_TetR"/>
</dbReference>
<keyword evidence="3" id="KW-0804">Transcription</keyword>
<feature type="region of interest" description="Disordered" evidence="5">
    <location>
        <begin position="1"/>
        <end position="62"/>
    </location>
</feature>
<protein>
    <recommendedName>
        <fullName evidence="6">HTH tetR-type domain-containing protein</fullName>
    </recommendedName>
</protein>
<dbReference type="PANTHER" id="PTHR30055:SF234">
    <property type="entry name" value="HTH-TYPE TRANSCRIPTIONAL REGULATOR BETI"/>
    <property type="match status" value="1"/>
</dbReference>
<evidence type="ECO:0000313" key="7">
    <source>
        <dbReference type="EMBL" id="GAA3631731.1"/>
    </source>
</evidence>
<evidence type="ECO:0000256" key="5">
    <source>
        <dbReference type="SAM" id="MobiDB-lite"/>
    </source>
</evidence>
<evidence type="ECO:0000256" key="1">
    <source>
        <dbReference type="ARBA" id="ARBA00023015"/>
    </source>
</evidence>
<evidence type="ECO:0000313" key="8">
    <source>
        <dbReference type="Proteomes" id="UP001501490"/>
    </source>
</evidence>